<proteinExistence type="predicted"/>
<gene>
    <name evidence="2" type="ORF">HCG48_23630</name>
</gene>
<dbReference type="EMBL" id="CP051167">
    <property type="protein sequence ID" value="QIZ73219.1"/>
    <property type="molecule type" value="Genomic_DNA"/>
</dbReference>
<keyword evidence="1" id="KW-0812">Transmembrane</keyword>
<dbReference type="AlphaFoldDB" id="A0A6H1U6G3"/>
<protein>
    <submittedName>
        <fullName evidence="2">Molecular chaperone GrpE</fullName>
    </submittedName>
</protein>
<keyword evidence="3" id="KW-1185">Reference proteome</keyword>
<dbReference type="KEGG" id="oxy:HCG48_23630"/>
<name>A0A6H1U6G3_9CYAN</name>
<dbReference type="RefSeq" id="WP_168571365.1">
    <property type="nucleotide sequence ID" value="NZ_CP051167.1"/>
</dbReference>
<accession>A0A6H1U6G3</accession>
<dbReference type="Proteomes" id="UP000500857">
    <property type="component" value="Chromosome"/>
</dbReference>
<keyword evidence="1" id="KW-0472">Membrane</keyword>
<organism evidence="2 3">
    <name type="scientific">Oxynema aestuarii AP17</name>
    <dbReference type="NCBI Taxonomy" id="2064643"/>
    <lineage>
        <taxon>Bacteria</taxon>
        <taxon>Bacillati</taxon>
        <taxon>Cyanobacteriota</taxon>
        <taxon>Cyanophyceae</taxon>
        <taxon>Oscillatoriophycideae</taxon>
        <taxon>Oscillatoriales</taxon>
        <taxon>Oscillatoriaceae</taxon>
        <taxon>Oxynema</taxon>
        <taxon>Oxynema aestuarii</taxon>
    </lineage>
</organism>
<evidence type="ECO:0000256" key="1">
    <source>
        <dbReference type="SAM" id="Phobius"/>
    </source>
</evidence>
<keyword evidence="1" id="KW-1133">Transmembrane helix</keyword>
<evidence type="ECO:0000313" key="2">
    <source>
        <dbReference type="EMBL" id="QIZ73219.1"/>
    </source>
</evidence>
<feature type="transmembrane region" description="Helical" evidence="1">
    <location>
        <begin position="6"/>
        <end position="25"/>
    </location>
</feature>
<reference evidence="2 3" key="1">
    <citation type="submission" date="2020-04" db="EMBL/GenBank/DDBJ databases">
        <authorList>
            <person name="Basu S."/>
            <person name="Maruthanayagam V."/>
            <person name="Chakraborty S."/>
            <person name="Pramanik A."/>
            <person name="Mukherjee J."/>
            <person name="Brink B."/>
        </authorList>
    </citation>
    <scope>NUCLEOTIDE SEQUENCE [LARGE SCALE GENOMIC DNA]</scope>
    <source>
        <strain evidence="2 3">AP17</strain>
    </source>
</reference>
<sequence>MVEDPNLFAFGGVLFVISLALISTLKKESEAAPDPTAISDEVEQLRRQCDRLRAQLSDQQQQITAQVHRDTFEQLQSLLTQYPSACQFAREKPDLPARNLIALFTPLATVLENWGYEAIGTPWERVGYNPQWHQADTDSIQPGELVYIRFIGYRQGDRILCPAKVSRTLPPGID</sequence>
<evidence type="ECO:0000313" key="3">
    <source>
        <dbReference type="Proteomes" id="UP000500857"/>
    </source>
</evidence>